<name>A0A3P3YX51_LEIBR</name>
<feature type="compositionally biased region" description="Basic and acidic residues" evidence="1">
    <location>
        <begin position="1448"/>
        <end position="1461"/>
    </location>
</feature>
<feature type="region of interest" description="Disordered" evidence="1">
    <location>
        <begin position="1904"/>
        <end position="1927"/>
    </location>
</feature>
<feature type="region of interest" description="Disordered" evidence="1">
    <location>
        <begin position="1422"/>
        <end position="1464"/>
    </location>
</feature>
<dbReference type="Proteomes" id="UP000319462">
    <property type="component" value="Chromosome 3"/>
</dbReference>
<evidence type="ECO:0000313" key="3">
    <source>
        <dbReference type="Proteomes" id="UP000319462"/>
    </source>
</evidence>
<feature type="region of interest" description="Disordered" evidence="1">
    <location>
        <begin position="1829"/>
        <end position="1850"/>
    </location>
</feature>
<gene>
    <name evidence="2" type="ORF">LBRM2904_03.0870</name>
</gene>
<organism evidence="2 3">
    <name type="scientific">Leishmania braziliensis MHOM/BR/75/M2904</name>
    <dbReference type="NCBI Taxonomy" id="420245"/>
    <lineage>
        <taxon>Eukaryota</taxon>
        <taxon>Discoba</taxon>
        <taxon>Euglenozoa</taxon>
        <taxon>Kinetoplastea</taxon>
        <taxon>Metakinetoplastina</taxon>
        <taxon>Trypanosomatida</taxon>
        <taxon>Trypanosomatidae</taxon>
        <taxon>Leishmaniinae</taxon>
        <taxon>Leishmania</taxon>
        <taxon>Leishmania braziliensis species complex</taxon>
    </lineage>
</organism>
<sequence>MPSRMYAWLSQRPLSSASPILVRRVSLVSRGAVAATQSASAGNNAATVVALTSFCVPLSTPTRPYTHVGGLRTSSVALAASVGKRRERQRRPVTGDGVPAVTVKKPKKPRAPQREGAATPPATARVVRVVRLGDAVQEWATLRSRCRWQRRHLATTGEASSTASETASERCTMAGNAVGTGRGGSSASMGGGGALPAAVNVAERTQLLSALANEPSTYPQLYTMFYPRGHANVGSVLRPGLSSPAAVAETQWCIEGTPALVGSETVAIELLTLLHVHHQVMRQLSDVTELHDAAWSAYLSALQAKLEADMGEPMREHHTSVALVLRTLMDVHRGQLDRRTPITLNQPLSKEKQLQNQEEVAVSRRVLEVLTRLIPPTHALVRQLDRAASDEMDKPPMPSSVDSTYGAATALLLTAAVSAVAVEAAAALSYSTSVAASAGVSPMDAALVSEWTTWRDDAHGKLASHLRGLEASVHDSSLDRVAVVFLDILCCLRWIEELGVVLPPAMGSAVEESCQRILLQACRCAETAKGAELFERVCTSAVAAELRRLSPERTAYAQVITDVSTVATAYLRQRPQRVPQLMERLETEHLNSLAKGGAHHIPPARPSLHSSLTELLYAMLCAGFPPESLLTSSLCVSLPPRDVIDIVRIVNRFSASCAAAPLPVRTRAVLVDQVAGMLTQCNKDSYRVVLSSTDKIEEEDDAAPAETWAAAAGKDSTHQGTTTKTFNLMQRMAAGAAGAAALPSASVVLSATAMLSPQSQAAAAARQRRALKNSKRNKQQAALGATDGNGVLGVNGEERAMASAILTPALYRLQVDHLLFVGLEALVECLLRGDAAAVETLTQALLPLLQREGREAALADALEAIWQGFRSRLTEMGCDDVSDLASGSLRTPASAATAAGRSGRPPVLPVALSEDVEKALALLPALFLPRLTESAVKLLGSDLLHTGSGGGSGMSKRSGSLNHVTVGSRHHLPAAAAVPMSVEELTEVALRLSTAAILCGMPADTVAQLTALHNTLNKSHGKAAGSGAGDGNQDDAAAAVTWAFAVVERLEQFLSQLSRQSHGLTRHPHSAHARNSGLAVYQLLSVYITSTTAVANSMTQSSKSSLASASTTQKRYRHYLLTVVHLLYRLRTEYTVIVEPAALRIFRTDVFDPALTAVMCPPSAPSAPPRRVNVTPALQMPLTTLTEVMVVMCVADSVQHVSPALVRGIVAAVEQHLKARATALQTPEKSPRGASTANPADVADTATGVLATQLLCAAATLCLRADDTLTSMLLQLLDLLSPLLTTSQTMTVLQRLHATGAPLPATPVRRLIERLVVALRQDLHAATESGGGATTTTQRATTMTQRITILHTLSAVQRTAEAAVDDGDAASLLQLLRTVPYGPLLHSLLQPQELAQRRYTVGECGALVEVVAHLTAGEADADKVSGLQRGPTGGADGAATEAQAMASDEPRQSPRGAKAEHTASVTARWTASEAEAMRLLPRTLAVYVLQAVQRPYDVHDIPLLLRGYAALSGESRLQQQVLSGFISRTIRAAPLLTPDEIVLCVEAYCAGSVYHQQLYGILLGRVADMERKFSLELSVRLLRCSMQAENLSVRTACVTAVQPIFSAQVRGLLQNDPHMLVSVASTALAILHCLRDCFPNDDIGAAVLANIARYHHDASLSVVKAALELTERRGSTDYDVVHILARHCTERVLPTCSPAELANVSYLLIACGLRTAAVMEATYRRLIEVVHSMQAHSLTRLAQGLLRASVEVDTTVMEEVCKRIVVLAGDSAMENSGDAAVAVPLTMRQVCVLLQLLRSVASRVTLTAMTTVNALLSYVQRAVVQERGDGRPKLAQGSATEESLKSGQPLSYHPPRLLGVMTLREVEAVLRCCIDLASKPKEFQRLTRSLADYTAYVMAQDSPSLATPGGGSDGRLPNSTADRLPNDALLSTSSTSARSMGASLPSATPAWQTDLILLVDLSSLLIRLGEVAHPVVQQLFERLYDRRSTLLQRALLVKTTKQSLETVGRDVHPALYKLVVDGELL</sequence>
<feature type="compositionally biased region" description="Polar residues" evidence="1">
    <location>
        <begin position="1837"/>
        <end position="1849"/>
    </location>
</feature>
<evidence type="ECO:0000313" key="2">
    <source>
        <dbReference type="EMBL" id="SYZ62549.1"/>
    </source>
</evidence>
<proteinExistence type="predicted"/>
<dbReference type="EMBL" id="LS997602">
    <property type="protein sequence ID" value="SYZ62549.1"/>
    <property type="molecule type" value="Genomic_DNA"/>
</dbReference>
<protein>
    <submittedName>
        <fullName evidence="2">Hypothetical_protein</fullName>
    </submittedName>
</protein>
<accession>A0A3P3YX51</accession>
<feature type="region of interest" description="Disordered" evidence="1">
    <location>
        <begin position="81"/>
        <end position="120"/>
    </location>
</feature>
<reference evidence="2 3" key="1">
    <citation type="submission" date="2018-09" db="EMBL/GenBank/DDBJ databases">
        <authorList>
            <person name="Peiro R."/>
            <person name="Begona"/>
            <person name="Cbmso G."/>
            <person name="Lopez M."/>
            <person name="Gonzalez S."/>
        </authorList>
    </citation>
    <scope>NUCLEOTIDE SEQUENCE [LARGE SCALE GENOMIC DNA]</scope>
</reference>
<evidence type="ECO:0000256" key="1">
    <source>
        <dbReference type="SAM" id="MobiDB-lite"/>
    </source>
</evidence>